<evidence type="ECO:0000313" key="2">
    <source>
        <dbReference type="Proteomes" id="UP000052230"/>
    </source>
</evidence>
<protein>
    <submittedName>
        <fullName evidence="1">Uncharacterized protein</fullName>
    </submittedName>
</protein>
<name>A0A0U5FHK1_XANCI</name>
<accession>A0A0U5FHK1</accession>
<organism evidence="1 2">
    <name type="scientific">Xanthomonas citri pv. citri</name>
    <dbReference type="NCBI Taxonomy" id="611301"/>
    <lineage>
        <taxon>Bacteria</taxon>
        <taxon>Pseudomonadati</taxon>
        <taxon>Pseudomonadota</taxon>
        <taxon>Gammaproteobacteria</taxon>
        <taxon>Lysobacterales</taxon>
        <taxon>Lysobacteraceae</taxon>
        <taxon>Xanthomonas</taxon>
    </lineage>
</organism>
<proteinExistence type="predicted"/>
<dbReference type="AlphaFoldDB" id="A0A0U5FHK1"/>
<reference evidence="1 2" key="1">
    <citation type="submission" date="2014-09" db="EMBL/GenBank/DDBJ databases">
        <authorList>
            <person name="Regsiter A."/>
        </authorList>
    </citation>
    <scope>NUCLEOTIDE SEQUENCE [LARGE SCALE GENOMIC DNA]</scope>
</reference>
<evidence type="ECO:0000313" key="1">
    <source>
        <dbReference type="EMBL" id="CEG17310.1"/>
    </source>
</evidence>
<dbReference type="Proteomes" id="UP000052230">
    <property type="component" value="Unassembled WGS sequence"/>
</dbReference>
<dbReference type="EMBL" id="CCXZ01000157">
    <property type="protein sequence ID" value="CEG17310.1"/>
    <property type="molecule type" value="Genomic_DNA"/>
</dbReference>
<comment type="caution">
    <text evidence="1">The sequence shown here is derived from an EMBL/GenBank/DDBJ whole genome shotgun (WGS) entry which is preliminary data.</text>
</comment>
<sequence>MPRVDARGVRHRCKRGSNKSHVRLSQLSYQAHFCRRTLRSGPASAPLCVSTQPMLSMRLHQERLDYKWGQHCLQGMPATTSS</sequence>
<gene>
    <name evidence="1" type="ORF">XAC3562_610182</name>
</gene>
<keyword evidence="2" id="KW-1185">Reference proteome</keyword>